<accession>A0A418XPY6</accession>
<keyword evidence="2" id="KW-1185">Reference proteome</keyword>
<evidence type="ECO:0000313" key="2">
    <source>
        <dbReference type="Proteomes" id="UP000284006"/>
    </source>
</evidence>
<dbReference type="AlphaFoldDB" id="A0A418XPY6"/>
<reference evidence="1 2" key="1">
    <citation type="submission" date="2018-09" db="EMBL/GenBank/DDBJ databases">
        <authorList>
            <person name="Zhu H."/>
        </authorList>
    </citation>
    <scope>NUCLEOTIDE SEQUENCE [LARGE SCALE GENOMIC DNA]</scope>
    <source>
        <strain evidence="1 2">K1S02-61</strain>
    </source>
</reference>
<sequence>MPGPQTDANSSQASVLQDLTLVSGRLERALLALGKGGGAEAVLRAIAGNLPHASTARRKWPSPAST</sequence>
<gene>
    <name evidence="1" type="ORF">D3872_17620</name>
</gene>
<dbReference type="EMBL" id="QYUP01000130">
    <property type="protein sequence ID" value="RJG14476.1"/>
    <property type="molecule type" value="Genomic_DNA"/>
</dbReference>
<organism evidence="1 2">
    <name type="scientific">Massilia cavernae</name>
    <dbReference type="NCBI Taxonomy" id="2320864"/>
    <lineage>
        <taxon>Bacteria</taxon>
        <taxon>Pseudomonadati</taxon>
        <taxon>Pseudomonadota</taxon>
        <taxon>Betaproteobacteria</taxon>
        <taxon>Burkholderiales</taxon>
        <taxon>Oxalobacteraceae</taxon>
        <taxon>Telluria group</taxon>
        <taxon>Massilia</taxon>
    </lineage>
</organism>
<comment type="caution">
    <text evidence="1">The sequence shown here is derived from an EMBL/GenBank/DDBJ whole genome shotgun (WGS) entry which is preliminary data.</text>
</comment>
<protein>
    <submittedName>
        <fullName evidence="1">Uncharacterized protein</fullName>
    </submittedName>
</protein>
<proteinExistence type="predicted"/>
<dbReference type="Proteomes" id="UP000284006">
    <property type="component" value="Unassembled WGS sequence"/>
</dbReference>
<name>A0A418XPY6_9BURK</name>
<evidence type="ECO:0000313" key="1">
    <source>
        <dbReference type="EMBL" id="RJG14476.1"/>
    </source>
</evidence>